<feature type="transmembrane region" description="Helical" evidence="2">
    <location>
        <begin position="26"/>
        <end position="46"/>
    </location>
</feature>
<sequence length="67" mass="6734">MPGQDHHGAGQARAESADEVMMKRPALYGALLAFVVLALFAIGGGLGSTGGDGPQNDPVPTVIDGDD</sequence>
<accession>A0A9W6W4M3</accession>
<evidence type="ECO:0000256" key="1">
    <source>
        <dbReference type="SAM" id="MobiDB-lite"/>
    </source>
</evidence>
<keyword evidence="4" id="KW-1185">Reference proteome</keyword>
<proteinExistence type="predicted"/>
<reference evidence="3" key="1">
    <citation type="submission" date="2023-03" db="EMBL/GenBank/DDBJ databases">
        <title>Actinorhabdospora filicis NBRC 111898.</title>
        <authorList>
            <person name="Ichikawa N."/>
            <person name="Sato H."/>
            <person name="Tonouchi N."/>
        </authorList>
    </citation>
    <scope>NUCLEOTIDE SEQUENCE</scope>
    <source>
        <strain evidence="3">NBRC 111898</strain>
    </source>
</reference>
<organism evidence="3 4">
    <name type="scientific">Actinorhabdospora filicis</name>
    <dbReference type="NCBI Taxonomy" id="1785913"/>
    <lineage>
        <taxon>Bacteria</taxon>
        <taxon>Bacillati</taxon>
        <taxon>Actinomycetota</taxon>
        <taxon>Actinomycetes</taxon>
        <taxon>Micromonosporales</taxon>
        <taxon>Micromonosporaceae</taxon>
        <taxon>Actinorhabdospora</taxon>
    </lineage>
</organism>
<dbReference type="EMBL" id="BSTX01000003">
    <property type="protein sequence ID" value="GLZ79417.1"/>
    <property type="molecule type" value="Genomic_DNA"/>
</dbReference>
<keyword evidence="2" id="KW-0472">Membrane</keyword>
<feature type="region of interest" description="Disordered" evidence="1">
    <location>
        <begin position="46"/>
        <end position="67"/>
    </location>
</feature>
<name>A0A9W6W4M3_9ACTN</name>
<evidence type="ECO:0000313" key="3">
    <source>
        <dbReference type="EMBL" id="GLZ79417.1"/>
    </source>
</evidence>
<keyword evidence="2" id="KW-0812">Transmembrane</keyword>
<comment type="caution">
    <text evidence="3">The sequence shown here is derived from an EMBL/GenBank/DDBJ whole genome shotgun (WGS) entry which is preliminary data.</text>
</comment>
<keyword evidence="2" id="KW-1133">Transmembrane helix</keyword>
<dbReference type="Proteomes" id="UP001165079">
    <property type="component" value="Unassembled WGS sequence"/>
</dbReference>
<protein>
    <submittedName>
        <fullName evidence="3">Uncharacterized protein</fullName>
    </submittedName>
</protein>
<evidence type="ECO:0000313" key="4">
    <source>
        <dbReference type="Proteomes" id="UP001165079"/>
    </source>
</evidence>
<dbReference type="AlphaFoldDB" id="A0A9W6W4M3"/>
<evidence type="ECO:0000256" key="2">
    <source>
        <dbReference type="SAM" id="Phobius"/>
    </source>
</evidence>
<gene>
    <name evidence="3" type="ORF">Afil01_42240</name>
</gene>